<dbReference type="EMBL" id="BAABIS010000001">
    <property type="protein sequence ID" value="GAA4848192.1"/>
    <property type="molecule type" value="Genomic_DNA"/>
</dbReference>
<organism evidence="1 2">
    <name type="scientific">Kitasatospora terrestris</name>
    <dbReference type="NCBI Taxonomy" id="258051"/>
    <lineage>
        <taxon>Bacteria</taxon>
        <taxon>Bacillati</taxon>
        <taxon>Actinomycetota</taxon>
        <taxon>Actinomycetes</taxon>
        <taxon>Kitasatosporales</taxon>
        <taxon>Streptomycetaceae</taxon>
        <taxon>Kitasatospora</taxon>
    </lineage>
</organism>
<accession>A0ABP9DPP4</accession>
<name>A0ABP9DPP4_9ACTN</name>
<proteinExistence type="predicted"/>
<dbReference type="InterPro" id="IPR021247">
    <property type="entry name" value="DUF2785"/>
</dbReference>
<evidence type="ECO:0000313" key="2">
    <source>
        <dbReference type="Proteomes" id="UP001501752"/>
    </source>
</evidence>
<comment type="caution">
    <text evidence="1">The sequence shown here is derived from an EMBL/GenBank/DDBJ whole genome shotgun (WGS) entry which is preliminary data.</text>
</comment>
<reference evidence="2" key="1">
    <citation type="journal article" date="2019" name="Int. J. Syst. Evol. Microbiol.">
        <title>The Global Catalogue of Microorganisms (GCM) 10K type strain sequencing project: providing services to taxonomists for standard genome sequencing and annotation.</title>
        <authorList>
            <consortium name="The Broad Institute Genomics Platform"/>
            <consortium name="The Broad Institute Genome Sequencing Center for Infectious Disease"/>
            <person name="Wu L."/>
            <person name="Ma J."/>
        </authorList>
    </citation>
    <scope>NUCLEOTIDE SEQUENCE [LARGE SCALE GENOMIC DNA]</scope>
    <source>
        <strain evidence="2">JCM 13006</strain>
    </source>
</reference>
<keyword evidence="2" id="KW-1185">Reference proteome</keyword>
<evidence type="ECO:0008006" key="3">
    <source>
        <dbReference type="Google" id="ProtNLM"/>
    </source>
</evidence>
<dbReference type="RefSeq" id="WP_345696998.1">
    <property type="nucleotide sequence ID" value="NZ_BAABIS010000001.1"/>
</dbReference>
<gene>
    <name evidence="1" type="ORF">GCM10023235_26270</name>
</gene>
<dbReference type="Pfam" id="PF10978">
    <property type="entry name" value="DUF2785"/>
    <property type="match status" value="1"/>
</dbReference>
<evidence type="ECO:0000313" key="1">
    <source>
        <dbReference type="EMBL" id="GAA4848192.1"/>
    </source>
</evidence>
<sequence>MTDWDLLEAAAPSAESVAVVSAALRSPDPVERDERAYPLLARWVPELAPEARLALGDELAGRFDDPEVQARTFAPLVLAKLVRAGAYRPQWLAAFGRWYPAETDLRGWDPALGWLHAVAHGADLLRAFGEHPEVDPAEPLALGAARLLAPTDQVWDAMEDDRLGFALALTLTRGELTEGRAVAWLDRIAEVFATGEPGPMPPFASNTLRTLRVLYLLADRGVRPDWVGGEVRALPHREAVKQRIAEVLAVAAPYPG</sequence>
<dbReference type="Proteomes" id="UP001501752">
    <property type="component" value="Unassembled WGS sequence"/>
</dbReference>
<protein>
    <recommendedName>
        <fullName evidence="3">DUF2785 domain-containing protein</fullName>
    </recommendedName>
</protein>